<keyword evidence="4" id="KW-1185">Reference proteome</keyword>
<name>A0A364KRI6_TALAM</name>
<proteinExistence type="predicted"/>
<organism evidence="3 4">
    <name type="scientific">Talaromyces amestolkiae</name>
    <dbReference type="NCBI Taxonomy" id="1196081"/>
    <lineage>
        <taxon>Eukaryota</taxon>
        <taxon>Fungi</taxon>
        <taxon>Dikarya</taxon>
        <taxon>Ascomycota</taxon>
        <taxon>Pezizomycotina</taxon>
        <taxon>Eurotiomycetes</taxon>
        <taxon>Eurotiomycetidae</taxon>
        <taxon>Eurotiales</taxon>
        <taxon>Trichocomaceae</taxon>
        <taxon>Talaromyces</taxon>
        <taxon>Talaromyces sect. Talaromyces</taxon>
    </lineage>
</organism>
<accession>A0A364KRI6</accession>
<gene>
    <name evidence="3" type="ORF">BHQ10_002172</name>
</gene>
<feature type="region of interest" description="Disordered" evidence="1">
    <location>
        <begin position="59"/>
        <end position="81"/>
    </location>
</feature>
<evidence type="ECO:0000313" key="4">
    <source>
        <dbReference type="Proteomes" id="UP000249363"/>
    </source>
</evidence>
<comment type="caution">
    <text evidence="3">The sequence shown here is derived from an EMBL/GenBank/DDBJ whole genome shotgun (WGS) entry which is preliminary data.</text>
</comment>
<dbReference type="RefSeq" id="XP_040730677.1">
    <property type="nucleotide sequence ID" value="XM_040874289.1"/>
</dbReference>
<evidence type="ECO:0000313" key="3">
    <source>
        <dbReference type="EMBL" id="RAO66160.1"/>
    </source>
</evidence>
<evidence type="ECO:0000256" key="2">
    <source>
        <dbReference type="SAM" id="SignalP"/>
    </source>
</evidence>
<feature type="chain" id="PRO_5016701752" evidence="2">
    <location>
        <begin position="23"/>
        <end position="234"/>
    </location>
</feature>
<sequence length="234" mass="24768">MRSSTILSALSLTLLYSLPTLALTSGKAWVNFYKDCPSEFVEVEELTFIVSSLKQSTGNRAQASSSPSPVHSIKASPSSSASHFPSSSPALASASASGINPLSTSSTSVLSKKSQFRSALAARSTERTTTRSPSVNITQGQCQAVPIVTARHIDSSSVSVGAELSTITPFQECNITVHEVPGCVDEPLLVAPVKNREAESSCTPRNFGAFNDVWVRLDCSEVGTGSKKPVRRVF</sequence>
<feature type="compositionally biased region" description="Low complexity" evidence="1">
    <location>
        <begin position="68"/>
        <end position="81"/>
    </location>
</feature>
<protein>
    <submittedName>
        <fullName evidence="3">Uncharacterized protein</fullName>
    </submittedName>
</protein>
<dbReference type="Proteomes" id="UP000249363">
    <property type="component" value="Unassembled WGS sequence"/>
</dbReference>
<feature type="signal peptide" evidence="2">
    <location>
        <begin position="1"/>
        <end position="22"/>
    </location>
</feature>
<dbReference type="OrthoDB" id="4503765at2759"/>
<dbReference type="GeneID" id="63791389"/>
<dbReference type="EMBL" id="MIKG01000003">
    <property type="protein sequence ID" value="RAO66160.1"/>
    <property type="molecule type" value="Genomic_DNA"/>
</dbReference>
<reference evidence="3 4" key="1">
    <citation type="journal article" date="2017" name="Biotechnol. Biofuels">
        <title>Differential beta-glucosidase expression as a function of carbon source availability in Talaromyces amestolkiae: a genomic and proteomic approach.</title>
        <authorList>
            <person name="de Eugenio L.I."/>
            <person name="Mendez-Liter J.A."/>
            <person name="Nieto-Dominguez M."/>
            <person name="Alonso L."/>
            <person name="Gil-Munoz J."/>
            <person name="Barriuso J."/>
            <person name="Prieto A."/>
            <person name="Martinez M.J."/>
        </authorList>
    </citation>
    <scope>NUCLEOTIDE SEQUENCE [LARGE SCALE GENOMIC DNA]</scope>
    <source>
        <strain evidence="3 4">CIB</strain>
    </source>
</reference>
<keyword evidence="2" id="KW-0732">Signal</keyword>
<evidence type="ECO:0000256" key="1">
    <source>
        <dbReference type="SAM" id="MobiDB-lite"/>
    </source>
</evidence>
<dbReference type="AlphaFoldDB" id="A0A364KRI6"/>